<dbReference type="GO" id="GO:0005829">
    <property type="term" value="C:cytosol"/>
    <property type="evidence" value="ECO:0007669"/>
    <property type="project" value="TreeGrafter"/>
</dbReference>
<accession>F0M5S5</accession>
<gene>
    <name evidence="3" type="ordered locus">Asphe3_23860</name>
</gene>
<dbReference type="Proteomes" id="UP000008639">
    <property type="component" value="Chromosome"/>
</dbReference>
<evidence type="ECO:0000313" key="4">
    <source>
        <dbReference type="Proteomes" id="UP000008639"/>
    </source>
</evidence>
<protein>
    <recommendedName>
        <fullName evidence="2">G domain-containing protein</fullName>
    </recommendedName>
</protein>
<evidence type="ECO:0000259" key="2">
    <source>
        <dbReference type="Pfam" id="PF01926"/>
    </source>
</evidence>
<dbReference type="eggNOG" id="COG0699">
    <property type="taxonomic scope" value="Bacteria"/>
</dbReference>
<organism evidence="3 4">
    <name type="scientific">Pseudarthrobacter phenanthrenivorans (strain DSM 18606 / JCM 16027 / LMG 23796 / Sphe3)</name>
    <name type="common">Arthrobacter phenanthrenivorans</name>
    <dbReference type="NCBI Taxonomy" id="930171"/>
    <lineage>
        <taxon>Bacteria</taxon>
        <taxon>Bacillati</taxon>
        <taxon>Actinomycetota</taxon>
        <taxon>Actinomycetes</taxon>
        <taxon>Micrococcales</taxon>
        <taxon>Micrococcaceae</taxon>
        <taxon>Pseudarthrobacter</taxon>
    </lineage>
</organism>
<dbReference type="GO" id="GO:0043024">
    <property type="term" value="F:ribosomal small subunit binding"/>
    <property type="evidence" value="ECO:0007669"/>
    <property type="project" value="TreeGrafter"/>
</dbReference>
<feature type="transmembrane region" description="Helical" evidence="1">
    <location>
        <begin position="469"/>
        <end position="493"/>
    </location>
</feature>
<dbReference type="InterPro" id="IPR005662">
    <property type="entry name" value="GTPase_Era-like"/>
</dbReference>
<dbReference type="Gene3D" id="3.40.50.300">
    <property type="entry name" value="P-loop containing nucleotide triphosphate hydrolases"/>
    <property type="match status" value="1"/>
</dbReference>
<dbReference type="GO" id="GO:0000028">
    <property type="term" value="P:ribosomal small subunit assembly"/>
    <property type="evidence" value="ECO:0007669"/>
    <property type="project" value="TreeGrafter"/>
</dbReference>
<dbReference type="InterPro" id="IPR006073">
    <property type="entry name" value="GTP-bd"/>
</dbReference>
<dbReference type="GO" id="GO:0019843">
    <property type="term" value="F:rRNA binding"/>
    <property type="evidence" value="ECO:0007669"/>
    <property type="project" value="TreeGrafter"/>
</dbReference>
<keyword evidence="1" id="KW-0812">Transmembrane</keyword>
<evidence type="ECO:0000256" key="1">
    <source>
        <dbReference type="SAM" id="Phobius"/>
    </source>
</evidence>
<dbReference type="PANTHER" id="PTHR42698">
    <property type="entry name" value="GTPASE ERA"/>
    <property type="match status" value="1"/>
</dbReference>
<dbReference type="GO" id="GO:0005525">
    <property type="term" value="F:GTP binding"/>
    <property type="evidence" value="ECO:0007669"/>
    <property type="project" value="InterPro"/>
</dbReference>
<feature type="domain" description="G" evidence="2">
    <location>
        <begin position="59"/>
        <end position="195"/>
    </location>
</feature>
<feature type="transmembrane region" description="Helical" evidence="1">
    <location>
        <begin position="424"/>
        <end position="449"/>
    </location>
</feature>
<keyword evidence="1" id="KW-0472">Membrane</keyword>
<dbReference type="Pfam" id="PF01926">
    <property type="entry name" value="MMR_HSR1"/>
    <property type="match status" value="1"/>
</dbReference>
<dbReference type="EMBL" id="CP002379">
    <property type="protein sequence ID" value="ADX73520.1"/>
    <property type="molecule type" value="Genomic_DNA"/>
</dbReference>
<evidence type="ECO:0000313" key="3">
    <source>
        <dbReference type="EMBL" id="ADX73520.1"/>
    </source>
</evidence>
<sequence length="540" mass="57266">MSRHSDTRESSRLDRRLAALNDARELGEGVLPDDSLQEVLTVLERASSRRSLSADHTVVGFFGATGSGKSSLFNAVSGAEIATAAARRPTTSEPLAGVWGVEGSEPLLDWLDVRNRHHADAVEGFADEGTGLILLDLPDFDSTKAANREVVERMVGLVDVLVWVLDPQKYADAAVHNDFLSRLASHGAVTLVVLNQVDRLPERDVQPVLESLRSILARDGLAKVQVLAASALTGAGIDQVRAAIRGVAVKRKAQSQRLAADITKASADLGAVSGEGAAAGVRPGAKTRLADELAVAANVPVVVRAVGQSYRLESVRRTGWPVTRWLSRFRADPLRRLNLRSAAPSELNRTSLPPAGAPERARTDAAVREFADAASAGAPGPWRAAIRGAAREGRDRLPDALDQAIAGTDLAANRKSWWWGVFNAVQWLALLAAVVGLGWLGFLAGLGYFQMPVPEVPRVEGWPVPTLLIASGVVLGIFLAITGRFIAAAAAGARSARARKRLNAAVADVAEELVVEPVEVEVSRLAAFSAALRTARAGHD</sequence>
<dbReference type="AlphaFoldDB" id="F0M5S5"/>
<dbReference type="STRING" id="930171.Asphe3_23860"/>
<dbReference type="SUPFAM" id="SSF52540">
    <property type="entry name" value="P-loop containing nucleoside triphosphate hydrolases"/>
    <property type="match status" value="1"/>
</dbReference>
<dbReference type="PANTHER" id="PTHR42698:SF1">
    <property type="entry name" value="GTPASE ERA, MITOCHONDRIAL"/>
    <property type="match status" value="1"/>
</dbReference>
<dbReference type="InterPro" id="IPR027417">
    <property type="entry name" value="P-loop_NTPase"/>
</dbReference>
<dbReference type="RefSeq" id="WP_013601433.1">
    <property type="nucleotide sequence ID" value="NC_015145.1"/>
</dbReference>
<reference evidence="3 4" key="1">
    <citation type="journal article" date="2011" name="Stand. Genomic Sci.">
        <title>Complete genome sequence of Arthrobacter phenanthrenivorans type strain (Sphe3).</title>
        <authorList>
            <person name="Kallimanis A."/>
            <person name="Labutti K.M."/>
            <person name="Lapidus A."/>
            <person name="Clum A."/>
            <person name="Lykidis A."/>
            <person name="Mavromatis K."/>
            <person name="Pagani I."/>
            <person name="Liolios K."/>
            <person name="Ivanova N."/>
            <person name="Goodwin L."/>
            <person name="Pitluck S."/>
            <person name="Chen A."/>
            <person name="Palaniappan K."/>
            <person name="Markowitz V."/>
            <person name="Bristow J."/>
            <person name="Velentzas A.D."/>
            <person name="Perisynakis A."/>
            <person name="Ouzounis C.C."/>
            <person name="Kyrpides N.C."/>
            <person name="Koukkou A.I."/>
            <person name="Drainas C."/>
        </authorList>
    </citation>
    <scope>NUCLEOTIDE SEQUENCE [LARGE SCALE GENOMIC DNA]</scope>
    <source>
        <strain evidence="4">DSM 18606 / JCM 16027 / LMG 23796 / Sphe3</strain>
    </source>
</reference>
<dbReference type="HOGENOM" id="CLU_016609_2_1_11"/>
<proteinExistence type="predicted"/>
<keyword evidence="1" id="KW-1133">Transmembrane helix</keyword>
<dbReference type="OrthoDB" id="974105at2"/>
<name>F0M5S5_PSEPM</name>
<dbReference type="KEGG" id="apn:Asphe3_23860"/>